<dbReference type="Proteomes" id="UP000216478">
    <property type="component" value="Unassembled WGS sequence"/>
</dbReference>
<organism evidence="1 2">
    <name type="scientific">Brucella grignonensis</name>
    <dbReference type="NCBI Taxonomy" id="94627"/>
    <lineage>
        <taxon>Bacteria</taxon>
        <taxon>Pseudomonadati</taxon>
        <taxon>Pseudomonadota</taxon>
        <taxon>Alphaproteobacteria</taxon>
        <taxon>Hyphomicrobiales</taxon>
        <taxon>Brucellaceae</taxon>
        <taxon>Brucella/Ochrobactrum group</taxon>
        <taxon>Brucella</taxon>
    </lineage>
</organism>
<sequence length="76" mass="8689">MGVSEGRRHCALLYLSDNWRHFAPECCFLASVSFAKFCPYFAASHLAGSTYVWNCEGKYGFRKFSCLSTMRFCPIN</sequence>
<keyword evidence="2" id="KW-1185">Reference proteome</keyword>
<reference evidence="1 2" key="1">
    <citation type="submission" date="2017-07" db="EMBL/GenBank/DDBJ databases">
        <title>Phylogenetic study on the rhizospheric bacterium Ochrobactrum sp. A44.</title>
        <authorList>
            <person name="Krzyzanowska D.M."/>
            <person name="Ossowicki A."/>
            <person name="Rajewska M."/>
            <person name="Maciag T."/>
            <person name="Kaczynski Z."/>
            <person name="Czerwicka M."/>
            <person name="Jafra S."/>
        </authorList>
    </citation>
    <scope>NUCLEOTIDE SEQUENCE [LARGE SCALE GENOMIC DNA]</scope>
    <source>
        <strain evidence="1 2">OgA9a</strain>
    </source>
</reference>
<protein>
    <submittedName>
        <fullName evidence="1">Uncharacterized protein</fullName>
    </submittedName>
</protein>
<dbReference type="AlphaFoldDB" id="A0A256FNY2"/>
<evidence type="ECO:0000313" key="1">
    <source>
        <dbReference type="EMBL" id="OYR16470.1"/>
    </source>
</evidence>
<dbReference type="EMBL" id="NNRL01000151">
    <property type="protein sequence ID" value="OYR16470.1"/>
    <property type="molecule type" value="Genomic_DNA"/>
</dbReference>
<name>A0A256FNY2_9HYPH</name>
<gene>
    <name evidence="1" type="ORF">CEV33_4480</name>
</gene>
<evidence type="ECO:0000313" key="2">
    <source>
        <dbReference type="Proteomes" id="UP000216478"/>
    </source>
</evidence>
<proteinExistence type="predicted"/>
<accession>A0A256FNY2</accession>
<comment type="caution">
    <text evidence="1">The sequence shown here is derived from an EMBL/GenBank/DDBJ whole genome shotgun (WGS) entry which is preliminary data.</text>
</comment>